<evidence type="ECO:0000256" key="4">
    <source>
        <dbReference type="ARBA" id="ARBA00022525"/>
    </source>
</evidence>
<proteinExistence type="inferred from homology"/>
<feature type="domain" description="Cupin type-1" evidence="8">
    <location>
        <begin position="47"/>
        <end position="192"/>
    </location>
</feature>
<reference evidence="9" key="1">
    <citation type="submission" date="2024-02" db="EMBL/GenBank/DDBJ databases">
        <authorList>
            <consortium name="ELIXIR-Norway"/>
            <consortium name="Elixir Norway"/>
        </authorList>
    </citation>
    <scope>NUCLEOTIDE SEQUENCE</scope>
</reference>
<dbReference type="Proteomes" id="UP001497512">
    <property type="component" value="Chromosome 11"/>
</dbReference>
<feature type="chain" id="PRO_5045007163" description="Germin-like protein" evidence="7">
    <location>
        <begin position="29"/>
        <end position="231"/>
    </location>
</feature>
<dbReference type="InterPro" id="IPR011051">
    <property type="entry name" value="RmlC_Cupin_sf"/>
</dbReference>
<dbReference type="PANTHER" id="PTHR31238">
    <property type="entry name" value="GERMIN-LIKE PROTEIN SUBFAMILY 3 MEMBER 3"/>
    <property type="match status" value="1"/>
</dbReference>
<dbReference type="SUPFAM" id="SSF51182">
    <property type="entry name" value="RmlC-like cupins"/>
    <property type="match status" value="1"/>
</dbReference>
<dbReference type="Pfam" id="PF00190">
    <property type="entry name" value="Cupin_1"/>
    <property type="match status" value="1"/>
</dbReference>
<evidence type="ECO:0000259" key="8">
    <source>
        <dbReference type="SMART" id="SM00835"/>
    </source>
</evidence>
<evidence type="ECO:0000313" key="9">
    <source>
        <dbReference type="EMBL" id="CAK9195814.1"/>
    </source>
</evidence>
<evidence type="ECO:0000256" key="6">
    <source>
        <dbReference type="ARBA" id="ARBA00023211"/>
    </source>
</evidence>
<keyword evidence="10" id="KW-1185">Reference proteome</keyword>
<dbReference type="CDD" id="cd02241">
    <property type="entry name" value="cupin_OxOx"/>
    <property type="match status" value="1"/>
</dbReference>
<comment type="subcellular location">
    <subcellularLocation>
        <location evidence="1 7">Secreted</location>
        <location evidence="1 7">Extracellular space</location>
        <location evidence="1 7">Apoplast</location>
    </subcellularLocation>
</comment>
<evidence type="ECO:0000256" key="1">
    <source>
        <dbReference type="ARBA" id="ARBA00004271"/>
    </source>
</evidence>
<evidence type="ECO:0000256" key="2">
    <source>
        <dbReference type="ARBA" id="ARBA00007456"/>
    </source>
</evidence>
<name>A0ABP0TG42_9BRYO</name>
<dbReference type="Gene3D" id="2.60.120.10">
    <property type="entry name" value="Jelly Rolls"/>
    <property type="match status" value="1"/>
</dbReference>
<dbReference type="InterPro" id="IPR014710">
    <property type="entry name" value="RmlC-like_jellyroll"/>
</dbReference>
<protein>
    <recommendedName>
        <fullName evidence="7">Germin-like protein</fullName>
    </recommendedName>
</protein>
<dbReference type="SMART" id="SM00835">
    <property type="entry name" value="Cupin_1"/>
    <property type="match status" value="1"/>
</dbReference>
<dbReference type="PRINTS" id="PR00325">
    <property type="entry name" value="GERMIN"/>
</dbReference>
<dbReference type="InterPro" id="IPR019780">
    <property type="entry name" value="Germin_Mn-BS"/>
</dbReference>
<dbReference type="InterPro" id="IPR006045">
    <property type="entry name" value="Cupin_1"/>
</dbReference>
<feature type="signal peptide" evidence="7">
    <location>
        <begin position="1"/>
        <end position="28"/>
    </location>
</feature>
<evidence type="ECO:0000256" key="7">
    <source>
        <dbReference type="RuleBase" id="RU366015"/>
    </source>
</evidence>
<gene>
    <name evidence="9" type="ORF">CSSPTR1EN2_LOCUS3161</name>
</gene>
<dbReference type="EMBL" id="OZ019903">
    <property type="protein sequence ID" value="CAK9195814.1"/>
    <property type="molecule type" value="Genomic_DNA"/>
</dbReference>
<evidence type="ECO:0000256" key="5">
    <source>
        <dbReference type="ARBA" id="ARBA00022723"/>
    </source>
</evidence>
<comment type="similarity">
    <text evidence="2 7">Belongs to the germin family.</text>
</comment>
<organism evidence="9 10">
    <name type="scientific">Sphagnum troendelagicum</name>
    <dbReference type="NCBI Taxonomy" id="128251"/>
    <lineage>
        <taxon>Eukaryota</taxon>
        <taxon>Viridiplantae</taxon>
        <taxon>Streptophyta</taxon>
        <taxon>Embryophyta</taxon>
        <taxon>Bryophyta</taxon>
        <taxon>Sphagnophytina</taxon>
        <taxon>Sphagnopsida</taxon>
        <taxon>Sphagnales</taxon>
        <taxon>Sphagnaceae</taxon>
        <taxon>Sphagnum</taxon>
    </lineage>
</organism>
<keyword evidence="7" id="KW-0732">Signal</keyword>
<keyword evidence="3 7" id="KW-0052">Apoplast</keyword>
<evidence type="ECO:0000313" key="10">
    <source>
        <dbReference type="Proteomes" id="UP001497512"/>
    </source>
</evidence>
<keyword evidence="6 7" id="KW-0464">Manganese</keyword>
<keyword evidence="5 7" id="KW-0479">Metal-binding</keyword>
<accession>A0ABP0TG42</accession>
<evidence type="ECO:0000256" key="3">
    <source>
        <dbReference type="ARBA" id="ARBA00022523"/>
    </source>
</evidence>
<sequence>MGQHYQIQGLLCLVVILVLVCIGMPVNASDPDPVVDNPANVKSFTLHNVFRNANVTTGPGGVRAALSTSNFPASIGQGITVVRFELLPCGVNVPHTHPRASELVSLISGGPMQVGFIDTAGEAHFDILYPGDATLFPRALLHFEINLGTKTASFVSALNSENPGTLIAGASLFRTPKAVVATALHSEAEVLEKIAKSISTNLLALQLANKEFCIPGKNVSLGVFQTGDLMP</sequence>
<dbReference type="PROSITE" id="PS00725">
    <property type="entry name" value="GERMIN"/>
    <property type="match status" value="1"/>
</dbReference>
<dbReference type="InterPro" id="IPR001929">
    <property type="entry name" value="Germin"/>
</dbReference>
<keyword evidence="4 7" id="KW-0964">Secreted</keyword>